<feature type="compositionally biased region" description="Basic and acidic residues" evidence="1">
    <location>
        <begin position="1"/>
        <end position="11"/>
    </location>
</feature>
<proteinExistence type="predicted"/>
<name>A0A0N8RNZ1_9PSED</name>
<evidence type="ECO:0000313" key="4">
    <source>
        <dbReference type="Proteomes" id="UP000050557"/>
    </source>
</evidence>
<gene>
    <name evidence="2" type="ORF">ALO68_200083</name>
    <name evidence="3" type="ORF">ALP10_00474</name>
</gene>
<dbReference type="EMBL" id="LJQM01000080">
    <property type="protein sequence ID" value="KPX46935.1"/>
    <property type="molecule type" value="Genomic_DNA"/>
</dbReference>
<evidence type="ECO:0000313" key="5">
    <source>
        <dbReference type="Proteomes" id="UP000279173"/>
    </source>
</evidence>
<reference evidence="3 5" key="2">
    <citation type="submission" date="2018-08" db="EMBL/GenBank/DDBJ databases">
        <title>Recombination of ecologically and evolutionarily significant loci maintains genetic cohesion in the Pseudomonas syringae species complex.</title>
        <authorList>
            <person name="Dillon M."/>
            <person name="Thakur S."/>
            <person name="Almeida R.N.D."/>
            <person name="Weir B.S."/>
            <person name="Guttman D.S."/>
        </authorList>
    </citation>
    <scope>NUCLEOTIDE SEQUENCE [LARGE SCALE GENOMIC DNA]</scope>
    <source>
        <strain evidence="3 5">ICMP 3263</strain>
    </source>
</reference>
<accession>A0A0N8RNZ1</accession>
<dbReference type="AlphaFoldDB" id="A0A0N8RNZ1"/>
<dbReference type="Proteomes" id="UP000050557">
    <property type="component" value="Unassembled WGS sequence"/>
</dbReference>
<evidence type="ECO:0000313" key="2">
    <source>
        <dbReference type="EMBL" id="KPX46935.1"/>
    </source>
</evidence>
<sequence length="95" mass="10348">MAVKKASETANRRGQVSEEASERLARELAGKPYDSAPVAKAPDMRKPVPVSISLPPGILEKIEDDVRENKRSGKAHRTVSAIVRHALEAQGYTLD</sequence>
<protein>
    <submittedName>
        <fullName evidence="2">TraP protein</fullName>
    </submittedName>
</protein>
<reference evidence="2 4" key="1">
    <citation type="submission" date="2015-09" db="EMBL/GenBank/DDBJ databases">
        <title>Genome announcement of multiple Pseudomonas syringae strains.</title>
        <authorList>
            <person name="Thakur S."/>
            <person name="Wang P.W."/>
            <person name="Gong Y."/>
            <person name="Weir B.S."/>
            <person name="Guttman D.S."/>
        </authorList>
    </citation>
    <scope>NUCLEOTIDE SEQUENCE [LARGE SCALE GENOMIC DNA]</scope>
    <source>
        <strain evidence="2 4">ICMP4531</strain>
    </source>
</reference>
<feature type="region of interest" description="Disordered" evidence="1">
    <location>
        <begin position="1"/>
        <end position="52"/>
    </location>
</feature>
<comment type="caution">
    <text evidence="2">The sequence shown here is derived from an EMBL/GenBank/DDBJ whole genome shotgun (WGS) entry which is preliminary data.</text>
</comment>
<evidence type="ECO:0000313" key="3">
    <source>
        <dbReference type="EMBL" id="RMV52650.1"/>
    </source>
</evidence>
<evidence type="ECO:0000256" key="1">
    <source>
        <dbReference type="SAM" id="MobiDB-lite"/>
    </source>
</evidence>
<dbReference type="EMBL" id="RBUT01000026">
    <property type="protein sequence ID" value="RMV52650.1"/>
    <property type="molecule type" value="Genomic_DNA"/>
</dbReference>
<dbReference type="Proteomes" id="UP000279173">
    <property type="component" value="Unassembled WGS sequence"/>
</dbReference>
<dbReference type="RefSeq" id="WP_024639839.1">
    <property type="nucleotide sequence ID" value="NZ_CP092919.1"/>
</dbReference>
<dbReference type="PATRIC" id="fig|251654.3.peg.5096"/>
<feature type="compositionally biased region" description="Basic and acidic residues" evidence="1">
    <location>
        <begin position="20"/>
        <end position="29"/>
    </location>
</feature>
<organism evidence="2 4">
    <name type="scientific">Pseudomonas syringae pv. helianthi</name>
    <dbReference type="NCBI Taxonomy" id="251654"/>
    <lineage>
        <taxon>Bacteria</taxon>
        <taxon>Pseudomonadati</taxon>
        <taxon>Pseudomonadota</taxon>
        <taxon>Gammaproteobacteria</taxon>
        <taxon>Pseudomonadales</taxon>
        <taxon>Pseudomonadaceae</taxon>
        <taxon>Pseudomonas</taxon>
    </lineage>
</organism>